<dbReference type="SUPFAM" id="SSF52540">
    <property type="entry name" value="P-loop containing nucleoside triphosphate hydrolases"/>
    <property type="match status" value="1"/>
</dbReference>
<dbReference type="Gene3D" id="3.40.50.300">
    <property type="entry name" value="P-loop containing nucleotide triphosphate hydrolases"/>
    <property type="match status" value="1"/>
</dbReference>
<organism evidence="1 2">
    <name type="scientific">Trametes pubescens</name>
    <name type="common">White-rot fungus</name>
    <dbReference type="NCBI Taxonomy" id="154538"/>
    <lineage>
        <taxon>Eukaryota</taxon>
        <taxon>Fungi</taxon>
        <taxon>Dikarya</taxon>
        <taxon>Basidiomycota</taxon>
        <taxon>Agaricomycotina</taxon>
        <taxon>Agaricomycetes</taxon>
        <taxon>Polyporales</taxon>
        <taxon>Polyporaceae</taxon>
        <taxon>Trametes</taxon>
    </lineage>
</organism>
<dbReference type="AlphaFoldDB" id="A0A1M2VCE6"/>
<keyword evidence="2" id="KW-1185">Reference proteome</keyword>
<dbReference type="Proteomes" id="UP000184267">
    <property type="component" value="Unassembled WGS sequence"/>
</dbReference>
<name>A0A1M2VCE6_TRAPU</name>
<dbReference type="OrthoDB" id="2681866at2759"/>
<sequence length="146" mass="16327">MHDKIIYGWPFDEERCRKAVHDACLKADLELLSNNDLTEVGLCHGIDSFSALDAHIGKSVRKNVFLGAATDKMCVLIVHMLHLLPQVNYIYTTVKGHSTEYGTYAALMAADHDFVCFVCEFGSSKNHLELLRPLPSQADLTITVYI</sequence>
<dbReference type="EMBL" id="MNAD01001477">
    <property type="protein sequence ID" value="OJT05225.1"/>
    <property type="molecule type" value="Genomic_DNA"/>
</dbReference>
<protein>
    <submittedName>
        <fullName evidence="1">Multidrug resistance-associated protein 1</fullName>
    </submittedName>
</protein>
<accession>A0A1M2VCE6</accession>
<evidence type="ECO:0000313" key="2">
    <source>
        <dbReference type="Proteomes" id="UP000184267"/>
    </source>
</evidence>
<reference evidence="1 2" key="1">
    <citation type="submission" date="2016-10" db="EMBL/GenBank/DDBJ databases">
        <title>Genome sequence of the basidiomycete white-rot fungus Trametes pubescens.</title>
        <authorList>
            <person name="Makela M.R."/>
            <person name="Granchi Z."/>
            <person name="Peng M."/>
            <person name="De Vries R.P."/>
            <person name="Grigoriev I."/>
            <person name="Riley R."/>
            <person name="Hilden K."/>
        </authorList>
    </citation>
    <scope>NUCLEOTIDE SEQUENCE [LARGE SCALE GENOMIC DNA]</scope>
    <source>
        <strain evidence="1 2">FBCC735</strain>
    </source>
</reference>
<proteinExistence type="predicted"/>
<dbReference type="STRING" id="154538.A0A1M2VCE6"/>
<comment type="caution">
    <text evidence="1">The sequence shown here is derived from an EMBL/GenBank/DDBJ whole genome shotgun (WGS) entry which is preliminary data.</text>
</comment>
<gene>
    <name evidence="1" type="ORF">TRAPUB_3963</name>
</gene>
<dbReference type="InterPro" id="IPR027417">
    <property type="entry name" value="P-loop_NTPase"/>
</dbReference>
<evidence type="ECO:0000313" key="1">
    <source>
        <dbReference type="EMBL" id="OJT05225.1"/>
    </source>
</evidence>